<feature type="region of interest" description="Disordered" evidence="13">
    <location>
        <begin position="381"/>
        <end position="432"/>
    </location>
</feature>
<gene>
    <name evidence="15" type="primary">ALG5</name>
    <name evidence="15" type="ORF">O9K51_01882</name>
</gene>
<comment type="catalytic activity">
    <reaction evidence="12">
        <text>a di-trans,poly-cis-dolichyl phosphate + UDP-alpha-D-glucose = a di-trans,poly-cis-dolichyl beta-D-glucosyl phosphate + UDP</text>
        <dbReference type="Rhea" id="RHEA:15401"/>
        <dbReference type="Rhea" id="RHEA-COMP:19498"/>
        <dbReference type="Rhea" id="RHEA-COMP:19502"/>
        <dbReference type="ChEBI" id="CHEBI:57525"/>
        <dbReference type="ChEBI" id="CHEBI:57683"/>
        <dbReference type="ChEBI" id="CHEBI:58223"/>
        <dbReference type="ChEBI" id="CHEBI:58885"/>
        <dbReference type="EC" id="2.4.1.117"/>
    </reaction>
    <physiologicalReaction direction="left-to-right" evidence="12">
        <dbReference type="Rhea" id="RHEA:15402"/>
    </physiologicalReaction>
</comment>
<proteinExistence type="inferred from homology"/>
<feature type="domain" description="Glycosyltransferase 2-like" evidence="14">
    <location>
        <begin position="143"/>
        <end position="224"/>
    </location>
</feature>
<feature type="compositionally biased region" description="Acidic residues" evidence="13">
    <location>
        <begin position="393"/>
        <end position="402"/>
    </location>
</feature>
<comment type="pathway">
    <text evidence="2">Protein modification; protein glycosylation.</text>
</comment>
<keyword evidence="11" id="KW-0472">Membrane</keyword>
<evidence type="ECO:0000256" key="5">
    <source>
        <dbReference type="ARBA" id="ARBA00022676"/>
    </source>
</evidence>
<feature type="compositionally biased region" description="Gly residues" evidence="13">
    <location>
        <begin position="834"/>
        <end position="844"/>
    </location>
</feature>
<evidence type="ECO:0000259" key="14">
    <source>
        <dbReference type="Pfam" id="PF00535"/>
    </source>
</evidence>
<evidence type="ECO:0000313" key="16">
    <source>
        <dbReference type="Proteomes" id="UP001163105"/>
    </source>
</evidence>
<dbReference type="GO" id="GO:0004581">
    <property type="term" value="F:dolichyl-phosphate beta-glucosyltransferase activity"/>
    <property type="evidence" value="ECO:0007669"/>
    <property type="project" value="UniProtKB-EC"/>
</dbReference>
<evidence type="ECO:0000256" key="11">
    <source>
        <dbReference type="ARBA" id="ARBA00023136"/>
    </source>
</evidence>
<dbReference type="CDD" id="cd04188">
    <property type="entry name" value="DPG_synthase"/>
    <property type="match status" value="1"/>
</dbReference>
<keyword evidence="16" id="KW-1185">Reference proteome</keyword>
<evidence type="ECO:0000256" key="9">
    <source>
        <dbReference type="ARBA" id="ARBA00022968"/>
    </source>
</evidence>
<evidence type="ECO:0000256" key="12">
    <source>
        <dbReference type="ARBA" id="ARBA00045097"/>
    </source>
</evidence>
<keyword evidence="5" id="KW-0328">Glycosyltransferase</keyword>
<comment type="caution">
    <text evidence="15">The sequence shown here is derived from an EMBL/GenBank/DDBJ whole genome shotgun (WGS) entry which is preliminary data.</text>
</comment>
<evidence type="ECO:0000256" key="6">
    <source>
        <dbReference type="ARBA" id="ARBA00022679"/>
    </source>
</evidence>
<feature type="compositionally biased region" description="Basic and acidic residues" evidence="13">
    <location>
        <begin position="421"/>
        <end position="432"/>
    </location>
</feature>
<comment type="similarity">
    <text evidence="3">Belongs to the glycosyltransferase 2 family.</text>
</comment>
<evidence type="ECO:0000256" key="7">
    <source>
        <dbReference type="ARBA" id="ARBA00022692"/>
    </source>
</evidence>
<feature type="region of interest" description="Disordered" evidence="13">
    <location>
        <begin position="834"/>
        <end position="894"/>
    </location>
</feature>
<dbReference type="PANTHER" id="PTHR10859">
    <property type="entry name" value="GLYCOSYL TRANSFERASE"/>
    <property type="match status" value="1"/>
</dbReference>
<comment type="subcellular location">
    <subcellularLocation>
        <location evidence="1">Endoplasmic reticulum membrane</location>
        <topology evidence="1">Single-pass membrane protein</topology>
    </subcellularLocation>
</comment>
<dbReference type="EC" id="2.4.1.117" evidence="4"/>
<dbReference type="Pfam" id="PF00535">
    <property type="entry name" value="Glycos_transf_2"/>
    <property type="match status" value="1"/>
</dbReference>
<organism evidence="15 16">
    <name type="scientific">Purpureocillium lavendulum</name>
    <dbReference type="NCBI Taxonomy" id="1247861"/>
    <lineage>
        <taxon>Eukaryota</taxon>
        <taxon>Fungi</taxon>
        <taxon>Dikarya</taxon>
        <taxon>Ascomycota</taxon>
        <taxon>Pezizomycotina</taxon>
        <taxon>Sordariomycetes</taxon>
        <taxon>Hypocreomycetidae</taxon>
        <taxon>Hypocreales</taxon>
        <taxon>Ophiocordycipitaceae</taxon>
        <taxon>Purpureocillium</taxon>
    </lineage>
</organism>
<evidence type="ECO:0000256" key="4">
    <source>
        <dbReference type="ARBA" id="ARBA00012583"/>
    </source>
</evidence>
<sequence>MELLFLLLHLVAPKPRPVLPSEKTYITSSPSGAPTAPRQLPCWHDRWLAERHLSEERSGPDEAAAAYPTPDAGAIEPAELYLSVVFPAYNEEDRILPTLEEAVEYLDKHIGRATDHKTVRSPTRRRHVRAHSADAEPEKEVSGYEILIVNDGSKDRTVDVVLEFAAKHDLHDVVRVVSLTRNRGKGGGVTHGLRHVRGAYALFADADGASRFSDVRKLIEGCEEVVDGSHRGVAIGSRAHLVGSEAVVKRSALRNFLMRSFHLVLTILTPPATSRIRDTQCGFKLFTRAALPHVVPYMHAEGWIFDIEMLMLAESAPATPVLGSDGSVIGASPGIKVAEVPIEWHEVGGSKLNVIQDSVRMAIGLAVLRASWMMGVYPLAEDEGQEDGRGAPQDEDGVDEGEGQLQGPEGPAHDGAGVEPEGDKGDGEEVVGEDRGHLDDAAEHAAGPVRDAALEVLEAAELEGAQLAVVGGEQGVEGLGEDVDDGRVLLAAPVEVEEGGADGGRVLEVGHARRVQQLGEEEGVVEGDGHAAARERVAHVEGVAEEYDALLHLGRGRQPAVGHAPRDLAVLEGPLGGGAHRRRQRGNGHVLDVAAHAAGRGRRLGQTHGHVKEGARLVGADLVEQDGEGVADDDVAVVLLREGAVDELKCVELALDDRRGAEDLRAELGVVAVGDDGQLAEEVAGRLGTRLAVGGARLDAENLAHDEAAVVEAAALGPLALLAGAGPLVGHVAGVVDGRVGDERGLAVVDDVVALAGDGVDVVHAVAEAELLEGGEPARLQQLADDAVGLAHPPLEEDDAAALVGERVGRRAAEDARADDDDVGLVAGVCRGGHGGGTGGGHWGGLPRVARRTRRKSVDGEKRPAGGFACEEEEDAEEGRSSVRRRSDRGFVDL</sequence>
<dbReference type="Gene3D" id="3.90.550.10">
    <property type="entry name" value="Spore Coat Polysaccharide Biosynthesis Protein SpsA, Chain A"/>
    <property type="match status" value="1"/>
</dbReference>
<evidence type="ECO:0000256" key="10">
    <source>
        <dbReference type="ARBA" id="ARBA00022989"/>
    </source>
</evidence>
<evidence type="ECO:0000256" key="13">
    <source>
        <dbReference type="SAM" id="MobiDB-lite"/>
    </source>
</evidence>
<keyword evidence="8" id="KW-0256">Endoplasmic reticulum</keyword>
<protein>
    <recommendedName>
        <fullName evidence="4">dolichyl-phosphate beta-glucosyltransferase</fullName>
        <ecNumber evidence="4">2.4.1.117</ecNumber>
    </recommendedName>
</protein>
<keyword evidence="9" id="KW-0735">Signal-anchor</keyword>
<dbReference type="SUPFAM" id="SSF53448">
    <property type="entry name" value="Nucleotide-diphospho-sugar transferases"/>
    <property type="match status" value="1"/>
</dbReference>
<reference evidence="15" key="1">
    <citation type="submission" date="2023-01" db="EMBL/GenBank/DDBJ databases">
        <title>The growth and conidiation of Purpureocillium lavendulum are regulated by nitrogen source and histone H3K14 acetylation.</title>
        <authorList>
            <person name="Tang P."/>
            <person name="Han J."/>
            <person name="Zhang C."/>
            <person name="Tang P."/>
            <person name="Qi F."/>
            <person name="Zhang K."/>
            <person name="Liang L."/>
        </authorList>
    </citation>
    <scope>NUCLEOTIDE SEQUENCE</scope>
    <source>
        <strain evidence="15">YMF1.00683</strain>
    </source>
</reference>
<evidence type="ECO:0000256" key="8">
    <source>
        <dbReference type="ARBA" id="ARBA00022824"/>
    </source>
</evidence>
<dbReference type="GO" id="GO:0006487">
    <property type="term" value="P:protein N-linked glycosylation"/>
    <property type="evidence" value="ECO:0007669"/>
    <property type="project" value="TreeGrafter"/>
</dbReference>
<evidence type="ECO:0000256" key="3">
    <source>
        <dbReference type="ARBA" id="ARBA00006739"/>
    </source>
</evidence>
<evidence type="ECO:0000313" key="15">
    <source>
        <dbReference type="EMBL" id="KAJ6447107.1"/>
    </source>
</evidence>
<keyword evidence="6" id="KW-0808">Transferase</keyword>
<dbReference type="EMBL" id="JAQHRD010000001">
    <property type="protein sequence ID" value="KAJ6447107.1"/>
    <property type="molecule type" value="Genomic_DNA"/>
</dbReference>
<dbReference type="InterPro" id="IPR035518">
    <property type="entry name" value="DPG_synthase"/>
</dbReference>
<dbReference type="InterPro" id="IPR029044">
    <property type="entry name" value="Nucleotide-diphossugar_trans"/>
</dbReference>
<feature type="region of interest" description="Disordered" evidence="13">
    <location>
        <begin position="115"/>
        <end position="135"/>
    </location>
</feature>
<dbReference type="Proteomes" id="UP001163105">
    <property type="component" value="Unassembled WGS sequence"/>
</dbReference>
<keyword evidence="7" id="KW-0812">Transmembrane</keyword>
<keyword evidence="10" id="KW-1133">Transmembrane helix</keyword>
<evidence type="ECO:0000256" key="1">
    <source>
        <dbReference type="ARBA" id="ARBA00004389"/>
    </source>
</evidence>
<accession>A0AB34G8M3</accession>
<dbReference type="InterPro" id="IPR001173">
    <property type="entry name" value="Glyco_trans_2-like"/>
</dbReference>
<dbReference type="AlphaFoldDB" id="A0AB34G8M3"/>
<name>A0AB34G8M3_9HYPO</name>
<evidence type="ECO:0000256" key="2">
    <source>
        <dbReference type="ARBA" id="ARBA00004922"/>
    </source>
</evidence>
<dbReference type="PANTHER" id="PTHR10859:SF91">
    <property type="entry name" value="DOLICHYL-PHOSPHATE BETA-GLUCOSYLTRANSFERASE"/>
    <property type="match status" value="1"/>
</dbReference>
<dbReference type="GO" id="GO:0005789">
    <property type="term" value="C:endoplasmic reticulum membrane"/>
    <property type="evidence" value="ECO:0007669"/>
    <property type="project" value="UniProtKB-SubCell"/>
</dbReference>